<keyword evidence="4" id="KW-0175">Coiled coil</keyword>
<evidence type="ECO:0000256" key="4">
    <source>
        <dbReference type="SAM" id="Coils"/>
    </source>
</evidence>
<evidence type="ECO:0000259" key="5">
    <source>
        <dbReference type="Pfam" id="PF01420"/>
    </source>
</evidence>
<keyword evidence="3" id="KW-0238">DNA-binding</keyword>
<feature type="coiled-coil region" evidence="4">
    <location>
        <begin position="403"/>
        <end position="430"/>
    </location>
</feature>
<dbReference type="Gene3D" id="1.10.287.1120">
    <property type="entry name" value="Bipartite methylase S protein"/>
    <property type="match status" value="1"/>
</dbReference>
<name>A0A6N8J983_9BACT</name>
<gene>
    <name evidence="6" type="ORF">GO495_10840</name>
</gene>
<evidence type="ECO:0000313" key="6">
    <source>
        <dbReference type="EMBL" id="MVT41078.1"/>
    </source>
</evidence>
<dbReference type="Gene3D" id="3.90.220.20">
    <property type="entry name" value="DNA methylase specificity domains"/>
    <property type="match status" value="2"/>
</dbReference>
<comment type="caution">
    <text evidence="6">The sequence shown here is derived from an EMBL/GenBank/DDBJ whole genome shotgun (WGS) entry which is preliminary data.</text>
</comment>
<dbReference type="OrthoDB" id="667970at2"/>
<accession>A0A6N8J983</accession>
<dbReference type="AlphaFoldDB" id="A0A6N8J983"/>
<dbReference type="GO" id="GO:0009307">
    <property type="term" value="P:DNA restriction-modification system"/>
    <property type="evidence" value="ECO:0007669"/>
    <property type="project" value="UniProtKB-KW"/>
</dbReference>
<dbReference type="InterPro" id="IPR051212">
    <property type="entry name" value="Type-I_RE_S_subunit"/>
</dbReference>
<dbReference type="PANTHER" id="PTHR43140:SF1">
    <property type="entry name" value="TYPE I RESTRICTION ENZYME ECOKI SPECIFICITY SUBUNIT"/>
    <property type="match status" value="1"/>
</dbReference>
<evidence type="ECO:0000256" key="1">
    <source>
        <dbReference type="ARBA" id="ARBA00010923"/>
    </source>
</evidence>
<keyword evidence="6" id="KW-0540">Nuclease</keyword>
<comment type="similarity">
    <text evidence="1">Belongs to the type-I restriction system S methylase family.</text>
</comment>
<dbReference type="PANTHER" id="PTHR43140">
    <property type="entry name" value="TYPE-1 RESTRICTION ENZYME ECOKI SPECIFICITY PROTEIN"/>
    <property type="match status" value="1"/>
</dbReference>
<dbReference type="Pfam" id="PF01420">
    <property type="entry name" value="Methylase_S"/>
    <property type="match status" value="2"/>
</dbReference>
<evidence type="ECO:0000313" key="7">
    <source>
        <dbReference type="Proteomes" id="UP000468388"/>
    </source>
</evidence>
<dbReference type="SUPFAM" id="SSF116734">
    <property type="entry name" value="DNA methylase specificity domain"/>
    <property type="match status" value="2"/>
</dbReference>
<organism evidence="6 7">
    <name type="scientific">Chitinophaga oryziterrae</name>
    <dbReference type="NCBI Taxonomy" id="1031224"/>
    <lineage>
        <taxon>Bacteria</taxon>
        <taxon>Pseudomonadati</taxon>
        <taxon>Bacteroidota</taxon>
        <taxon>Chitinophagia</taxon>
        <taxon>Chitinophagales</taxon>
        <taxon>Chitinophagaceae</taxon>
        <taxon>Chitinophaga</taxon>
    </lineage>
</organism>
<keyword evidence="7" id="KW-1185">Reference proteome</keyword>
<keyword evidence="2" id="KW-0680">Restriction system</keyword>
<sequence>MNWIMKKTELKRYDTYKPSGLEWLGEIPAHWEIRKIKFLFKEINERSFNGEEDLLSVSQYTGVTKKSEEVNEGDFITNANTLEGYKKVSINDLVSNIMLAWNGSLGFSNYNGITSPAYSVYRLNSSNKVGYFHYLLRTDLYKAEFKRNSSGVVESRLRLYTENFFSISAILPPVSEQTAIAQFLDSKTALIDKAIELKEKQIALLKERRQATIHQAVTKGLNPDVPMKDSGIEWIGEIPTHWVVKKLKYISTTQNGISKSAQHFGFGFPFVNYGDVYKNTVIPLHVEGLVNSSVTDRHLFSVSEGDIFFTRTSESVEEIGLSSICMHTISDATFAGFLIRVRPTQGSIRKNFSKYYFRSFTHRSFFIKEINLVTRASLSQERLKQLPVLIPPIEEQDRIALALDEITKKMDNAINIKQQEIQKLKEYKANLINSAVTGKIKVA</sequence>
<feature type="domain" description="Type I restriction modification DNA specificity" evidence="5">
    <location>
        <begin position="29"/>
        <end position="205"/>
    </location>
</feature>
<feature type="domain" description="Type I restriction modification DNA specificity" evidence="5">
    <location>
        <begin position="240"/>
        <end position="424"/>
    </location>
</feature>
<dbReference type="Proteomes" id="UP000468388">
    <property type="component" value="Unassembled WGS sequence"/>
</dbReference>
<dbReference type="EMBL" id="WRXO01000002">
    <property type="protein sequence ID" value="MVT41078.1"/>
    <property type="molecule type" value="Genomic_DNA"/>
</dbReference>
<dbReference type="GO" id="GO:0004519">
    <property type="term" value="F:endonuclease activity"/>
    <property type="evidence" value="ECO:0007669"/>
    <property type="project" value="UniProtKB-KW"/>
</dbReference>
<reference evidence="6 7" key="1">
    <citation type="submission" date="2019-12" db="EMBL/GenBank/DDBJ databases">
        <title>The draft genomic sequence of strain Chitinophaga oryziterrae JCM 16595.</title>
        <authorList>
            <person name="Zhang X."/>
        </authorList>
    </citation>
    <scope>NUCLEOTIDE SEQUENCE [LARGE SCALE GENOMIC DNA]</scope>
    <source>
        <strain evidence="6 7">JCM 16595</strain>
    </source>
</reference>
<protein>
    <submittedName>
        <fullName evidence="6">Restriction endonuclease subunit S</fullName>
    </submittedName>
</protein>
<dbReference type="GO" id="GO:0003677">
    <property type="term" value="F:DNA binding"/>
    <property type="evidence" value="ECO:0007669"/>
    <property type="project" value="UniProtKB-KW"/>
</dbReference>
<evidence type="ECO:0000256" key="2">
    <source>
        <dbReference type="ARBA" id="ARBA00022747"/>
    </source>
</evidence>
<evidence type="ECO:0000256" key="3">
    <source>
        <dbReference type="ARBA" id="ARBA00023125"/>
    </source>
</evidence>
<keyword evidence="6" id="KW-0378">Hydrolase</keyword>
<dbReference type="InterPro" id="IPR000055">
    <property type="entry name" value="Restrct_endonuc_typeI_TRD"/>
</dbReference>
<proteinExistence type="inferred from homology"/>
<dbReference type="InterPro" id="IPR044946">
    <property type="entry name" value="Restrct_endonuc_typeI_TRD_sf"/>
</dbReference>
<keyword evidence="6" id="KW-0255">Endonuclease</keyword>
<dbReference type="CDD" id="cd17517">
    <property type="entry name" value="RMtype1_S_EcoKI_StySPI-TRD2-CR2_like"/>
    <property type="match status" value="1"/>
</dbReference>